<feature type="transmembrane region" description="Helical" evidence="7">
    <location>
        <begin position="134"/>
        <end position="159"/>
    </location>
</feature>
<dbReference type="CDD" id="cd06261">
    <property type="entry name" value="TM_PBP2"/>
    <property type="match status" value="1"/>
</dbReference>
<evidence type="ECO:0000256" key="1">
    <source>
        <dbReference type="ARBA" id="ARBA00004651"/>
    </source>
</evidence>
<dbReference type="AlphaFoldDB" id="A0A2A3JQ43"/>
<protein>
    <submittedName>
        <fullName evidence="9 10">ABC transporter permease</fullName>
    </submittedName>
</protein>
<dbReference type="GO" id="GO:0071916">
    <property type="term" value="F:dipeptide transmembrane transporter activity"/>
    <property type="evidence" value="ECO:0007669"/>
    <property type="project" value="TreeGrafter"/>
</dbReference>
<dbReference type="PANTHER" id="PTHR43163:SF6">
    <property type="entry name" value="DIPEPTIDE TRANSPORT SYSTEM PERMEASE PROTEIN DPPB-RELATED"/>
    <property type="match status" value="1"/>
</dbReference>
<dbReference type="Pfam" id="PF19300">
    <property type="entry name" value="BPD_transp_1_N"/>
    <property type="match status" value="1"/>
</dbReference>
<evidence type="ECO:0000313" key="9">
    <source>
        <dbReference type="EMBL" id="MCT4370473.1"/>
    </source>
</evidence>
<comment type="similarity">
    <text evidence="7">Belongs to the binding-protein-dependent transport system permease family.</text>
</comment>
<evidence type="ECO:0000256" key="4">
    <source>
        <dbReference type="ARBA" id="ARBA00022692"/>
    </source>
</evidence>
<keyword evidence="6 7" id="KW-0472">Membrane</keyword>
<dbReference type="Gene3D" id="1.10.3720.10">
    <property type="entry name" value="MetI-like"/>
    <property type="match status" value="1"/>
</dbReference>
<dbReference type="InterPro" id="IPR045621">
    <property type="entry name" value="BPD_transp_1_N"/>
</dbReference>
<keyword evidence="2 7" id="KW-0813">Transport</keyword>
<organism evidence="10">
    <name type="scientific">Alloyangia mangrovi</name>
    <dbReference type="NCBI Taxonomy" id="1779329"/>
    <lineage>
        <taxon>Bacteria</taxon>
        <taxon>Pseudomonadati</taxon>
        <taxon>Pseudomonadota</taxon>
        <taxon>Alphaproteobacteria</taxon>
        <taxon>Rhodobacterales</taxon>
        <taxon>Roseobacteraceae</taxon>
        <taxon>Alloyangia</taxon>
    </lineage>
</organism>
<dbReference type="OrthoDB" id="9807402at2"/>
<reference evidence="10" key="1">
    <citation type="submission" date="2017-09" db="EMBL/GenBank/DDBJ databases">
        <title>Yangia sp. SAOS 153D whole genome sequencing.</title>
        <authorList>
            <person name="Verma A."/>
            <person name="Krishnamurthi S."/>
        </authorList>
    </citation>
    <scope>NUCLEOTIDE SEQUENCE [LARGE SCALE GENOMIC DNA]</scope>
    <source>
        <strain evidence="10">SAOS 153D</strain>
    </source>
</reference>
<comment type="caution">
    <text evidence="10">The sequence shown here is derived from an EMBL/GenBank/DDBJ whole genome shotgun (WGS) entry which is preliminary data.</text>
</comment>
<sequence>MTGYILKRLLSAIPVLLGITVIVFAIMALIPGDPATAILGSYATPENVEKLNRDLGLDKPLVQQYFIWLGNMLGGDFGTSFSLNRPVLDEVVERFGATLVLAGTAFVLCSIFGIVAGVISAANQYGWADKSITFAVLLGISIPSFFLGMMMILIFAVKLRWFPVSGMWPIYGDRDLCALIQHLTLPAIALAVVATGVIARLSRSAMLEVLRQDFIRTARAKGVHERGVIWRHALKAAMVSIIPVLGIQAGFVLSGAVYIEIVFQWPGVGRMLVDAILKRDILLVQGGVVLVAACYVLFNIAVDVAQSLLDPRIKT</sequence>
<evidence type="ECO:0000259" key="8">
    <source>
        <dbReference type="PROSITE" id="PS50928"/>
    </source>
</evidence>
<feature type="transmembrane region" description="Helical" evidence="7">
    <location>
        <begin position="179"/>
        <end position="201"/>
    </location>
</feature>
<dbReference type="InterPro" id="IPR000515">
    <property type="entry name" value="MetI-like"/>
</dbReference>
<evidence type="ECO:0000313" key="10">
    <source>
        <dbReference type="EMBL" id="PBD17242.1"/>
    </source>
</evidence>
<reference evidence="11" key="2">
    <citation type="submission" date="2023-07" db="EMBL/GenBank/DDBJ databases">
        <title>Yangia mangrovi SAOS 153D genome.</title>
        <authorList>
            <person name="Verma A."/>
            <person name="Pal Y."/>
            <person name="Sundharam S."/>
            <person name="Bisht B."/>
            <person name="Srinivasan K."/>
        </authorList>
    </citation>
    <scope>NUCLEOTIDE SEQUENCE [LARGE SCALE GENOMIC DNA]</scope>
    <source>
        <strain evidence="11">SAOS 153D</strain>
    </source>
</reference>
<dbReference type="GO" id="GO:0005886">
    <property type="term" value="C:plasma membrane"/>
    <property type="evidence" value="ECO:0007669"/>
    <property type="project" value="UniProtKB-SubCell"/>
</dbReference>
<evidence type="ECO:0000256" key="2">
    <source>
        <dbReference type="ARBA" id="ARBA00022448"/>
    </source>
</evidence>
<dbReference type="InterPro" id="IPR035906">
    <property type="entry name" value="MetI-like_sf"/>
</dbReference>
<feature type="transmembrane region" description="Helical" evidence="7">
    <location>
        <begin position="12"/>
        <end position="30"/>
    </location>
</feature>
<keyword evidence="3" id="KW-1003">Cell membrane</keyword>
<dbReference type="PROSITE" id="PS50928">
    <property type="entry name" value="ABC_TM1"/>
    <property type="match status" value="1"/>
</dbReference>
<dbReference type="EMBL" id="NTHN02000013">
    <property type="protein sequence ID" value="MCT4370473.1"/>
    <property type="molecule type" value="Genomic_DNA"/>
</dbReference>
<dbReference type="SUPFAM" id="SSF161098">
    <property type="entry name" value="MetI-like"/>
    <property type="match status" value="1"/>
</dbReference>
<evidence type="ECO:0000256" key="5">
    <source>
        <dbReference type="ARBA" id="ARBA00022989"/>
    </source>
</evidence>
<proteinExistence type="inferred from homology"/>
<dbReference type="Pfam" id="PF00528">
    <property type="entry name" value="BPD_transp_1"/>
    <property type="match status" value="1"/>
</dbReference>
<feature type="transmembrane region" description="Helical" evidence="7">
    <location>
        <begin position="95"/>
        <end position="122"/>
    </location>
</feature>
<gene>
    <name evidence="9" type="ORF">CLG85_009130</name>
    <name evidence="10" type="ORF">CLG85_21215</name>
</gene>
<feature type="domain" description="ABC transmembrane type-1" evidence="8">
    <location>
        <begin position="95"/>
        <end position="301"/>
    </location>
</feature>
<accession>A0A2A3JQ43</accession>
<keyword evidence="4 7" id="KW-0812">Transmembrane</keyword>
<dbReference type="EMBL" id="NTHN01000418">
    <property type="protein sequence ID" value="PBD17242.1"/>
    <property type="molecule type" value="Genomic_DNA"/>
</dbReference>
<dbReference type="RefSeq" id="WP_095884008.1">
    <property type="nucleotide sequence ID" value="NZ_NTHN02000013.1"/>
</dbReference>
<keyword evidence="11" id="KW-1185">Reference proteome</keyword>
<comment type="subcellular location">
    <subcellularLocation>
        <location evidence="1 7">Cell membrane</location>
        <topology evidence="1 7">Multi-pass membrane protein</topology>
    </subcellularLocation>
</comment>
<dbReference type="PANTHER" id="PTHR43163">
    <property type="entry name" value="DIPEPTIDE TRANSPORT SYSTEM PERMEASE PROTEIN DPPB-RELATED"/>
    <property type="match status" value="1"/>
</dbReference>
<evidence type="ECO:0000256" key="6">
    <source>
        <dbReference type="ARBA" id="ARBA00023136"/>
    </source>
</evidence>
<evidence type="ECO:0000313" key="11">
    <source>
        <dbReference type="Proteomes" id="UP000217448"/>
    </source>
</evidence>
<evidence type="ECO:0000256" key="7">
    <source>
        <dbReference type="RuleBase" id="RU363032"/>
    </source>
</evidence>
<evidence type="ECO:0000256" key="3">
    <source>
        <dbReference type="ARBA" id="ARBA00022475"/>
    </source>
</evidence>
<name>A0A2A3JQ43_9RHOB</name>
<feature type="transmembrane region" description="Helical" evidence="7">
    <location>
        <begin position="236"/>
        <end position="261"/>
    </location>
</feature>
<dbReference type="Proteomes" id="UP000217448">
    <property type="component" value="Unassembled WGS sequence"/>
</dbReference>
<keyword evidence="5 7" id="KW-1133">Transmembrane helix</keyword>
<feature type="transmembrane region" description="Helical" evidence="7">
    <location>
        <begin position="281"/>
        <end position="302"/>
    </location>
</feature>
<reference evidence="9" key="3">
    <citation type="submission" date="2024-05" db="EMBL/GenBank/DDBJ databases">
        <title>Yangia mangrovi SAOS 153D genome.</title>
        <authorList>
            <person name="Verma A."/>
            <person name="Pal Y."/>
            <person name="Sundharam S."/>
            <person name="Bisht B."/>
            <person name="Srinivasan K."/>
        </authorList>
    </citation>
    <scope>NUCLEOTIDE SEQUENCE</scope>
    <source>
        <strain evidence="9">SAOS 153D</strain>
    </source>
</reference>